<accession>A0ABT6T2R9</accession>
<dbReference type="InterPro" id="IPR052164">
    <property type="entry name" value="Anthracycline_SecMetBiosynth"/>
</dbReference>
<organism evidence="2 3">
    <name type="scientific">Streptomyces luteolus</name>
    <dbReference type="NCBI Taxonomy" id="3043615"/>
    <lineage>
        <taxon>Bacteria</taxon>
        <taxon>Bacillati</taxon>
        <taxon>Actinomycetota</taxon>
        <taxon>Actinomycetes</taxon>
        <taxon>Kitasatosporales</taxon>
        <taxon>Streptomycetaceae</taxon>
        <taxon>Streptomyces</taxon>
    </lineage>
</organism>
<protein>
    <submittedName>
        <fullName evidence="2">VOC family protein</fullName>
    </submittedName>
</protein>
<dbReference type="EMBL" id="JASCIS010000033">
    <property type="protein sequence ID" value="MDI3422167.1"/>
    <property type="molecule type" value="Genomic_DNA"/>
</dbReference>
<dbReference type="Gene3D" id="3.10.180.10">
    <property type="entry name" value="2,3-Dihydroxybiphenyl 1,2-Dioxygenase, domain 1"/>
    <property type="match status" value="2"/>
</dbReference>
<comment type="caution">
    <text evidence="2">The sequence shown here is derived from an EMBL/GenBank/DDBJ whole genome shotgun (WGS) entry which is preliminary data.</text>
</comment>
<dbReference type="InterPro" id="IPR037523">
    <property type="entry name" value="VOC_core"/>
</dbReference>
<dbReference type="PANTHER" id="PTHR33993:SF10">
    <property type="entry name" value="CONSERVED PROTEIN"/>
    <property type="match status" value="1"/>
</dbReference>
<reference evidence="2 3" key="1">
    <citation type="submission" date="2023-05" db="EMBL/GenBank/DDBJ databases">
        <title>Draft genome sequence of Streptomyces sp. B-S-A12 isolated from a cave soil in Thailand.</title>
        <authorList>
            <person name="Chamroensaksri N."/>
            <person name="Muangham S."/>
        </authorList>
    </citation>
    <scope>NUCLEOTIDE SEQUENCE [LARGE SCALE GENOMIC DNA]</scope>
    <source>
        <strain evidence="2 3">B-S-A12</strain>
    </source>
</reference>
<gene>
    <name evidence="2" type="ORF">QIT00_27055</name>
</gene>
<dbReference type="PROSITE" id="PS51819">
    <property type="entry name" value="VOC"/>
    <property type="match status" value="2"/>
</dbReference>
<dbReference type="Proteomes" id="UP001237105">
    <property type="component" value="Unassembled WGS sequence"/>
</dbReference>
<evidence type="ECO:0000313" key="3">
    <source>
        <dbReference type="Proteomes" id="UP001237105"/>
    </source>
</evidence>
<feature type="domain" description="VOC" evidence="1">
    <location>
        <begin position="8"/>
        <end position="123"/>
    </location>
</feature>
<dbReference type="PANTHER" id="PTHR33993">
    <property type="entry name" value="GLYOXALASE-RELATED"/>
    <property type="match status" value="1"/>
</dbReference>
<dbReference type="Pfam" id="PF00903">
    <property type="entry name" value="Glyoxalase"/>
    <property type="match status" value="2"/>
</dbReference>
<proteinExistence type="predicted"/>
<feature type="domain" description="VOC" evidence="1">
    <location>
        <begin position="137"/>
        <end position="265"/>
    </location>
</feature>
<dbReference type="SUPFAM" id="SSF54593">
    <property type="entry name" value="Glyoxalase/Bleomycin resistance protein/Dihydroxybiphenyl dioxygenase"/>
    <property type="match status" value="2"/>
</dbReference>
<name>A0ABT6T2R9_9ACTN</name>
<dbReference type="RefSeq" id="WP_282538031.1">
    <property type="nucleotide sequence ID" value="NZ_JASCIS010000033.1"/>
</dbReference>
<sequence>MTAFADGAPCWVDAMFPDVGAAQEFYGELLGWTFDEGSPEFGGYTQAYADGKAVAAVVPQLPEMTGQPAAWNFYFASSDVAATAEKITANGGKLVMQPMAVGDFGTMVTAQDPSGVHFSVWQAGNHEGFAKTGEPGSFCWAEVNTRDVAKADAFFPAVFGFGEKQIVDEQMDFRIWEVAGQPVIGRFKMGDDIPADVPPYISVYFGVEDCDAAVATIQRLGGQAFFGPMTTPFGRFAAVADQQGAAFAVIDPTTTEGDMPELAEPPS</sequence>
<dbReference type="CDD" id="cd07247">
    <property type="entry name" value="SgaA_N_like"/>
    <property type="match status" value="2"/>
</dbReference>
<dbReference type="InterPro" id="IPR029068">
    <property type="entry name" value="Glyas_Bleomycin-R_OHBP_Dase"/>
</dbReference>
<keyword evidence="3" id="KW-1185">Reference proteome</keyword>
<evidence type="ECO:0000313" key="2">
    <source>
        <dbReference type="EMBL" id="MDI3422167.1"/>
    </source>
</evidence>
<dbReference type="InterPro" id="IPR004360">
    <property type="entry name" value="Glyas_Fos-R_dOase_dom"/>
</dbReference>
<evidence type="ECO:0000259" key="1">
    <source>
        <dbReference type="PROSITE" id="PS51819"/>
    </source>
</evidence>